<dbReference type="EMBL" id="JAVRJZ010000012">
    <property type="protein sequence ID" value="KAK2714916.1"/>
    <property type="molecule type" value="Genomic_DNA"/>
</dbReference>
<evidence type="ECO:0000313" key="3">
    <source>
        <dbReference type="Proteomes" id="UP001187531"/>
    </source>
</evidence>
<evidence type="ECO:0000256" key="1">
    <source>
        <dbReference type="SAM" id="MobiDB-lite"/>
    </source>
</evidence>
<evidence type="ECO:0000313" key="2">
    <source>
        <dbReference type="EMBL" id="KAK2714916.1"/>
    </source>
</evidence>
<dbReference type="AlphaFoldDB" id="A0AA88HYZ8"/>
<dbReference type="Proteomes" id="UP001187531">
    <property type="component" value="Unassembled WGS sequence"/>
</dbReference>
<comment type="caution">
    <text evidence="2">The sequence shown here is derived from an EMBL/GenBank/DDBJ whole genome shotgun (WGS) entry which is preliminary data.</text>
</comment>
<gene>
    <name evidence="2" type="ORF">QYM36_009800</name>
</gene>
<feature type="region of interest" description="Disordered" evidence="1">
    <location>
        <begin position="21"/>
        <end position="68"/>
    </location>
</feature>
<name>A0AA88HYZ8_ARTSF</name>
<organism evidence="2 3">
    <name type="scientific">Artemia franciscana</name>
    <name type="common">Brine shrimp</name>
    <name type="synonym">Artemia sanfranciscana</name>
    <dbReference type="NCBI Taxonomy" id="6661"/>
    <lineage>
        <taxon>Eukaryota</taxon>
        <taxon>Metazoa</taxon>
        <taxon>Ecdysozoa</taxon>
        <taxon>Arthropoda</taxon>
        <taxon>Crustacea</taxon>
        <taxon>Branchiopoda</taxon>
        <taxon>Anostraca</taxon>
        <taxon>Artemiidae</taxon>
        <taxon>Artemia</taxon>
    </lineage>
</organism>
<protein>
    <submittedName>
        <fullName evidence="2">Uncharacterized protein</fullName>
    </submittedName>
</protein>
<sequence length="93" mass="10404">MKAYRQNRKYLRMFPDDTDLEQYQHTNSNGVPQLSSTSSPNAFSTPSKSPPSTVHIQAPGSSPKVSSHIQYEVPPPAMTRLGRIIKPPKRLNL</sequence>
<accession>A0AA88HYZ8</accession>
<reference evidence="2" key="1">
    <citation type="submission" date="2023-07" db="EMBL/GenBank/DDBJ databases">
        <title>Chromosome-level genome assembly of Artemia franciscana.</title>
        <authorList>
            <person name="Jo E."/>
        </authorList>
    </citation>
    <scope>NUCLEOTIDE SEQUENCE</scope>
    <source>
        <tissue evidence="2">Whole body</tissue>
    </source>
</reference>
<proteinExistence type="predicted"/>
<keyword evidence="3" id="KW-1185">Reference proteome</keyword>